<dbReference type="AlphaFoldDB" id="A0A9P8NSI0"/>
<dbReference type="Pfam" id="PF10330">
    <property type="entry name" value="Stb3"/>
    <property type="match status" value="1"/>
</dbReference>
<comment type="caution">
    <text evidence="1">The sequence shown here is derived from an EMBL/GenBank/DDBJ whole genome shotgun (WGS) entry which is preliminary data.</text>
</comment>
<feature type="non-terminal residue" evidence="1">
    <location>
        <position position="73"/>
    </location>
</feature>
<organism evidence="1 2">
    <name type="scientific">Ogataea polymorpha</name>
    <dbReference type="NCBI Taxonomy" id="460523"/>
    <lineage>
        <taxon>Eukaryota</taxon>
        <taxon>Fungi</taxon>
        <taxon>Dikarya</taxon>
        <taxon>Ascomycota</taxon>
        <taxon>Saccharomycotina</taxon>
        <taxon>Pichiomycetes</taxon>
        <taxon>Pichiales</taxon>
        <taxon>Pichiaceae</taxon>
        <taxon>Ogataea</taxon>
    </lineage>
</organism>
<evidence type="ECO:0000313" key="2">
    <source>
        <dbReference type="Proteomes" id="UP000788993"/>
    </source>
</evidence>
<dbReference type="EMBL" id="JAEUBD010001588">
    <property type="protein sequence ID" value="KAH3658657.1"/>
    <property type="molecule type" value="Genomic_DNA"/>
</dbReference>
<evidence type="ECO:0000313" key="1">
    <source>
        <dbReference type="EMBL" id="KAH3658657.1"/>
    </source>
</evidence>
<accession>A0A9P8NSI0</accession>
<reference evidence="1" key="1">
    <citation type="journal article" date="2021" name="Open Biol.">
        <title>Shared evolutionary footprints suggest mitochondrial oxidative damage underlies multiple complex I losses in fungi.</title>
        <authorList>
            <person name="Schikora-Tamarit M.A."/>
            <person name="Marcet-Houben M."/>
            <person name="Nosek J."/>
            <person name="Gabaldon T."/>
        </authorList>
    </citation>
    <scope>NUCLEOTIDE SEQUENCE</scope>
    <source>
        <strain evidence="1">NCAIM Y.01608</strain>
    </source>
</reference>
<feature type="non-terminal residue" evidence="1">
    <location>
        <position position="1"/>
    </location>
</feature>
<dbReference type="Proteomes" id="UP000788993">
    <property type="component" value="Unassembled WGS sequence"/>
</dbReference>
<dbReference type="InterPro" id="IPR018818">
    <property type="entry name" value="Stb3"/>
</dbReference>
<reference evidence="1" key="2">
    <citation type="submission" date="2021-01" db="EMBL/GenBank/DDBJ databases">
        <authorList>
            <person name="Schikora-Tamarit M.A."/>
        </authorList>
    </citation>
    <scope>NUCLEOTIDE SEQUENCE</scope>
    <source>
        <strain evidence="1">NCAIM Y.01608</strain>
    </source>
</reference>
<keyword evidence="2" id="KW-1185">Reference proteome</keyword>
<name>A0A9P8NSI0_9ASCO</name>
<sequence length="73" mass="7948">GCIVFQKIGWGQWSAKKVKPENFIRERDSLKISNAKVKDDDTAATGNATGTNNGKSINVAAANARRESITKNR</sequence>
<gene>
    <name evidence="1" type="ORF">OGATHE_006805</name>
</gene>
<proteinExistence type="predicted"/>
<protein>
    <submittedName>
        <fullName evidence="1">Uncharacterized protein</fullName>
    </submittedName>
</protein>